<evidence type="ECO:0000313" key="1">
    <source>
        <dbReference type="EMBL" id="KAI3689345.1"/>
    </source>
</evidence>
<reference evidence="2" key="1">
    <citation type="journal article" date="2022" name="Mol. Ecol. Resour.">
        <title>The genomes of chicory, endive, great burdock and yacon provide insights into Asteraceae palaeo-polyploidization history and plant inulin production.</title>
        <authorList>
            <person name="Fan W."/>
            <person name="Wang S."/>
            <person name="Wang H."/>
            <person name="Wang A."/>
            <person name="Jiang F."/>
            <person name="Liu H."/>
            <person name="Zhao H."/>
            <person name="Xu D."/>
            <person name="Zhang Y."/>
        </authorList>
    </citation>
    <scope>NUCLEOTIDE SEQUENCE [LARGE SCALE GENOMIC DNA]</scope>
    <source>
        <strain evidence="2">cv. Punajuju</strain>
    </source>
</reference>
<keyword evidence="2" id="KW-1185">Reference proteome</keyword>
<name>A0ACB8YV43_CICIN</name>
<proteinExistence type="predicted"/>
<evidence type="ECO:0000313" key="2">
    <source>
        <dbReference type="Proteomes" id="UP001055811"/>
    </source>
</evidence>
<comment type="caution">
    <text evidence="1">The sequence shown here is derived from an EMBL/GenBank/DDBJ whole genome shotgun (WGS) entry which is preliminary data.</text>
</comment>
<reference evidence="1 2" key="2">
    <citation type="journal article" date="2022" name="Mol. Ecol. Resour.">
        <title>The genomes of chicory, endive, great burdock and yacon provide insights into Asteraceae paleo-polyploidization history and plant inulin production.</title>
        <authorList>
            <person name="Fan W."/>
            <person name="Wang S."/>
            <person name="Wang H."/>
            <person name="Wang A."/>
            <person name="Jiang F."/>
            <person name="Liu H."/>
            <person name="Zhao H."/>
            <person name="Xu D."/>
            <person name="Zhang Y."/>
        </authorList>
    </citation>
    <scope>NUCLEOTIDE SEQUENCE [LARGE SCALE GENOMIC DNA]</scope>
    <source>
        <strain evidence="2">cv. Punajuju</strain>
        <tissue evidence="1">Leaves</tissue>
    </source>
</reference>
<organism evidence="1 2">
    <name type="scientific">Cichorium intybus</name>
    <name type="common">Chicory</name>
    <dbReference type="NCBI Taxonomy" id="13427"/>
    <lineage>
        <taxon>Eukaryota</taxon>
        <taxon>Viridiplantae</taxon>
        <taxon>Streptophyta</taxon>
        <taxon>Embryophyta</taxon>
        <taxon>Tracheophyta</taxon>
        <taxon>Spermatophyta</taxon>
        <taxon>Magnoliopsida</taxon>
        <taxon>eudicotyledons</taxon>
        <taxon>Gunneridae</taxon>
        <taxon>Pentapetalae</taxon>
        <taxon>asterids</taxon>
        <taxon>campanulids</taxon>
        <taxon>Asterales</taxon>
        <taxon>Asteraceae</taxon>
        <taxon>Cichorioideae</taxon>
        <taxon>Cichorieae</taxon>
        <taxon>Cichoriinae</taxon>
        <taxon>Cichorium</taxon>
    </lineage>
</organism>
<protein>
    <submittedName>
        <fullName evidence="1">Uncharacterized protein</fullName>
    </submittedName>
</protein>
<accession>A0ACB8YV43</accession>
<sequence length="130" mass="14395">MITFCNKEVLSNEEIPYSLGLYQRIKNLITKYRERTKSEKDGGAEVEGGDRWRTRKGEKDTVVKALVEEAVVDCICVLGREKQKSGGLCVGGVALEENGGGDDSRQNLLTIDTPKKDSLQWGTRAKETST</sequence>
<gene>
    <name evidence="1" type="ORF">L2E82_47299</name>
</gene>
<dbReference type="Proteomes" id="UP001055811">
    <property type="component" value="Linkage Group LG09"/>
</dbReference>
<dbReference type="EMBL" id="CM042017">
    <property type="protein sequence ID" value="KAI3689345.1"/>
    <property type="molecule type" value="Genomic_DNA"/>
</dbReference>